<comment type="caution">
    <text evidence="1">The sequence shown here is derived from an EMBL/GenBank/DDBJ whole genome shotgun (WGS) entry which is preliminary data.</text>
</comment>
<name>A0AAN9A4F5_HALRR</name>
<dbReference type="Proteomes" id="UP001381693">
    <property type="component" value="Unassembled WGS sequence"/>
</dbReference>
<accession>A0AAN9A4F5</accession>
<evidence type="ECO:0000313" key="2">
    <source>
        <dbReference type="Proteomes" id="UP001381693"/>
    </source>
</evidence>
<dbReference type="EMBL" id="JAXCGZ010011514">
    <property type="protein sequence ID" value="KAK7074618.1"/>
    <property type="molecule type" value="Genomic_DNA"/>
</dbReference>
<proteinExistence type="predicted"/>
<feature type="non-terminal residue" evidence="1">
    <location>
        <position position="63"/>
    </location>
</feature>
<protein>
    <submittedName>
        <fullName evidence="1">Uncharacterized protein</fullName>
    </submittedName>
</protein>
<sequence length="63" mass="6875">MRGKSNATLGSFSKGEACSPRTIWIRFTTGVSAKTVLLFPLDPLYDGSKREDCPLSIGSIIRK</sequence>
<gene>
    <name evidence="1" type="ORF">SK128_028414</name>
</gene>
<organism evidence="1 2">
    <name type="scientific">Halocaridina rubra</name>
    <name type="common">Hawaiian red shrimp</name>
    <dbReference type="NCBI Taxonomy" id="373956"/>
    <lineage>
        <taxon>Eukaryota</taxon>
        <taxon>Metazoa</taxon>
        <taxon>Ecdysozoa</taxon>
        <taxon>Arthropoda</taxon>
        <taxon>Crustacea</taxon>
        <taxon>Multicrustacea</taxon>
        <taxon>Malacostraca</taxon>
        <taxon>Eumalacostraca</taxon>
        <taxon>Eucarida</taxon>
        <taxon>Decapoda</taxon>
        <taxon>Pleocyemata</taxon>
        <taxon>Caridea</taxon>
        <taxon>Atyoidea</taxon>
        <taxon>Atyidae</taxon>
        <taxon>Halocaridina</taxon>
    </lineage>
</organism>
<reference evidence="1 2" key="1">
    <citation type="submission" date="2023-11" db="EMBL/GenBank/DDBJ databases">
        <title>Halocaridina rubra genome assembly.</title>
        <authorList>
            <person name="Smith C."/>
        </authorList>
    </citation>
    <scope>NUCLEOTIDE SEQUENCE [LARGE SCALE GENOMIC DNA]</scope>
    <source>
        <strain evidence="1">EP-1</strain>
        <tissue evidence="1">Whole</tissue>
    </source>
</reference>
<dbReference type="AlphaFoldDB" id="A0AAN9A4F5"/>
<keyword evidence="2" id="KW-1185">Reference proteome</keyword>
<evidence type="ECO:0000313" key="1">
    <source>
        <dbReference type="EMBL" id="KAK7074618.1"/>
    </source>
</evidence>